<organism evidence="2 3">
    <name type="scientific">Hypericibacter adhaerens</name>
    <dbReference type="NCBI Taxonomy" id="2602016"/>
    <lineage>
        <taxon>Bacteria</taxon>
        <taxon>Pseudomonadati</taxon>
        <taxon>Pseudomonadota</taxon>
        <taxon>Alphaproteobacteria</taxon>
        <taxon>Rhodospirillales</taxon>
        <taxon>Dongiaceae</taxon>
        <taxon>Hypericibacter</taxon>
    </lineage>
</organism>
<dbReference type="EMBL" id="CP042582">
    <property type="protein sequence ID" value="QEX20855.1"/>
    <property type="molecule type" value="Genomic_DNA"/>
</dbReference>
<keyword evidence="3" id="KW-1185">Reference proteome</keyword>
<feature type="transmembrane region" description="Helical" evidence="1">
    <location>
        <begin position="57"/>
        <end position="77"/>
    </location>
</feature>
<feature type="transmembrane region" description="Helical" evidence="1">
    <location>
        <begin position="83"/>
        <end position="102"/>
    </location>
</feature>
<dbReference type="AlphaFoldDB" id="A0A5J6MVT4"/>
<name>A0A5J6MVT4_9PROT</name>
<dbReference type="RefSeq" id="WP_151115065.1">
    <property type="nucleotide sequence ID" value="NZ_CP042582.1"/>
</dbReference>
<keyword evidence="1" id="KW-0472">Membrane</keyword>
<dbReference type="KEGG" id="hadh:FRZ61_07750"/>
<dbReference type="InterPro" id="IPR009325">
    <property type="entry name" value="DUF983"/>
</dbReference>
<dbReference type="OrthoDB" id="9799456at2"/>
<evidence type="ECO:0000313" key="3">
    <source>
        <dbReference type="Proteomes" id="UP000325797"/>
    </source>
</evidence>
<keyword evidence="1" id="KW-1133">Transmembrane helix</keyword>
<accession>A0A5J6MVT4</accession>
<gene>
    <name evidence="2" type="ORF">FRZ61_07750</name>
</gene>
<protein>
    <submittedName>
        <fullName evidence="2">Membrane protein</fullName>
    </submittedName>
</protein>
<keyword evidence="1" id="KW-0812">Transmembrane</keyword>
<evidence type="ECO:0000256" key="1">
    <source>
        <dbReference type="SAM" id="Phobius"/>
    </source>
</evidence>
<proteinExistence type="predicted"/>
<dbReference type="Proteomes" id="UP000325797">
    <property type="component" value="Chromosome"/>
</dbReference>
<reference evidence="2 3" key="1">
    <citation type="submission" date="2019-08" db="EMBL/GenBank/DDBJ databases">
        <title>Hyperibacter terrae gen. nov., sp. nov. and Hyperibacter viscosus sp. nov., two new members in the family Rhodospirillaceae isolated from the rhizosphere of Hypericum perforatum.</title>
        <authorList>
            <person name="Noviana Z."/>
        </authorList>
    </citation>
    <scope>NUCLEOTIDE SEQUENCE [LARGE SCALE GENOMIC DNA]</scope>
    <source>
        <strain evidence="2 3">R5959</strain>
    </source>
</reference>
<evidence type="ECO:0000313" key="2">
    <source>
        <dbReference type="EMBL" id="QEX20855.1"/>
    </source>
</evidence>
<sequence>MSAGGFYPRLSPFKTGLACRCPRCGRGRIFSGFLKIAETCPVCGLDLGGEDAGDGPAVFIILFMGALVVLLALLTEAWFSPPYWVHMVLWGPLVLIGSLLLMRPFKGIMVALQYRHKAGEGGGRLG</sequence>
<dbReference type="Pfam" id="PF06170">
    <property type="entry name" value="DUF983"/>
    <property type="match status" value="1"/>
</dbReference>